<feature type="coiled-coil region" evidence="8">
    <location>
        <begin position="223"/>
        <end position="250"/>
    </location>
</feature>
<dbReference type="InterPro" id="IPR035965">
    <property type="entry name" value="PAS-like_dom_sf"/>
</dbReference>
<keyword evidence="4" id="KW-0547">Nucleotide-binding</keyword>
<evidence type="ECO:0000313" key="12">
    <source>
        <dbReference type="Proteomes" id="UP000219439"/>
    </source>
</evidence>
<dbReference type="PANTHER" id="PTHR43065:SF46">
    <property type="entry name" value="C4-DICARBOXYLATE TRANSPORT SENSOR PROTEIN DCTB"/>
    <property type="match status" value="1"/>
</dbReference>
<keyword evidence="7" id="KW-0902">Two-component regulatory system</keyword>
<feature type="region of interest" description="Disordered" evidence="9">
    <location>
        <begin position="1"/>
        <end position="28"/>
    </location>
</feature>
<organism evidence="11 12">
    <name type="scientific">Cohaesibacter gelatinilyticus</name>
    <dbReference type="NCBI Taxonomy" id="372072"/>
    <lineage>
        <taxon>Bacteria</taxon>
        <taxon>Pseudomonadati</taxon>
        <taxon>Pseudomonadota</taxon>
        <taxon>Alphaproteobacteria</taxon>
        <taxon>Hyphomicrobiales</taxon>
        <taxon>Cohaesibacteraceae</taxon>
    </lineage>
</organism>
<dbReference type="SUPFAM" id="SSF55785">
    <property type="entry name" value="PYP-like sensor domain (PAS domain)"/>
    <property type="match status" value="1"/>
</dbReference>
<gene>
    <name evidence="11" type="ORF">SAMN06265368_3457</name>
</gene>
<dbReference type="EC" id="2.7.13.3" evidence="2"/>
<dbReference type="Pfam" id="PF13188">
    <property type="entry name" value="PAS_8"/>
    <property type="match status" value="1"/>
</dbReference>
<dbReference type="Gene3D" id="1.10.287.130">
    <property type="match status" value="1"/>
</dbReference>
<dbReference type="SUPFAM" id="SSF55874">
    <property type="entry name" value="ATPase domain of HSP90 chaperone/DNA topoisomerase II/histidine kinase"/>
    <property type="match status" value="1"/>
</dbReference>
<evidence type="ECO:0000256" key="8">
    <source>
        <dbReference type="SAM" id="Coils"/>
    </source>
</evidence>
<dbReference type="InterPro" id="IPR036890">
    <property type="entry name" value="HATPase_C_sf"/>
</dbReference>
<dbReference type="InterPro" id="IPR003594">
    <property type="entry name" value="HATPase_dom"/>
</dbReference>
<dbReference type="InterPro" id="IPR036097">
    <property type="entry name" value="HisK_dim/P_sf"/>
</dbReference>
<sequence length="470" mass="52846">MHSFHRNGQVEEDRKSAELSSEQMAHRLRRERLARREAEKLLEQKSKELFEANQTLKLTASSLENQRLQLNTILDNTMAGICLTQTDMTVIRANPAALDMFGQSEKSFDVTELFANWDDVSRFVMLAAEPELETNRTLFEATGRRADGSEFPLEFGITCLDHLGWDRAVWIFNDITQRKHEEAKRVALERELNQTHKMEALGTLASGVAHEINTPIQYISDNMRFLDETISDLRNLIETYRSNIANLANQGIDPSLIEQVQLACKDKEDELDLSYLLEEAPEAINQSLEGAQQVATIVNAIKEFSHPGEDEKVDVDINKMIETTLAVTRNQWKYVADLDLDLEENLPQIPVMPSEISQVVLNLIVNAADAISDAEMSDRGVISIRTRQKDEGIEILISDNGPGVPVDMQERIFDPFFTTKDIGKGSGQGLAIAYSIIHQKHDGTLRYIGEEGKGAKFSICLPQKASMQGD</sequence>
<dbReference type="GO" id="GO:0005524">
    <property type="term" value="F:ATP binding"/>
    <property type="evidence" value="ECO:0007669"/>
    <property type="project" value="UniProtKB-KW"/>
</dbReference>
<evidence type="ECO:0000256" key="3">
    <source>
        <dbReference type="ARBA" id="ARBA00022679"/>
    </source>
</evidence>
<keyword evidence="12" id="KW-1185">Reference proteome</keyword>
<dbReference type="PROSITE" id="PS50109">
    <property type="entry name" value="HIS_KIN"/>
    <property type="match status" value="1"/>
</dbReference>
<keyword evidence="3" id="KW-0808">Transferase</keyword>
<dbReference type="InterPro" id="IPR000014">
    <property type="entry name" value="PAS"/>
</dbReference>
<evidence type="ECO:0000256" key="1">
    <source>
        <dbReference type="ARBA" id="ARBA00000085"/>
    </source>
</evidence>
<evidence type="ECO:0000313" key="11">
    <source>
        <dbReference type="EMBL" id="SNZ20354.1"/>
    </source>
</evidence>
<evidence type="ECO:0000256" key="9">
    <source>
        <dbReference type="SAM" id="MobiDB-lite"/>
    </source>
</evidence>
<dbReference type="PRINTS" id="PR00344">
    <property type="entry name" value="BCTRLSENSOR"/>
</dbReference>
<feature type="compositionally biased region" description="Basic and acidic residues" evidence="9">
    <location>
        <begin position="8"/>
        <end position="17"/>
    </location>
</feature>
<dbReference type="InterPro" id="IPR004358">
    <property type="entry name" value="Sig_transdc_His_kin-like_C"/>
</dbReference>
<dbReference type="OrthoDB" id="226486at2"/>
<evidence type="ECO:0000256" key="4">
    <source>
        <dbReference type="ARBA" id="ARBA00022741"/>
    </source>
</evidence>
<dbReference type="AlphaFoldDB" id="A0A285PF64"/>
<dbReference type="NCBIfam" id="TIGR00229">
    <property type="entry name" value="sensory_box"/>
    <property type="match status" value="1"/>
</dbReference>
<dbReference type="Proteomes" id="UP000219439">
    <property type="component" value="Unassembled WGS sequence"/>
</dbReference>
<keyword evidence="8" id="KW-0175">Coiled coil</keyword>
<evidence type="ECO:0000256" key="2">
    <source>
        <dbReference type="ARBA" id="ARBA00012438"/>
    </source>
</evidence>
<protein>
    <recommendedName>
        <fullName evidence="2">histidine kinase</fullName>
        <ecNumber evidence="2">2.7.13.3</ecNumber>
    </recommendedName>
</protein>
<comment type="catalytic activity">
    <reaction evidence="1">
        <text>ATP + protein L-histidine = ADP + protein N-phospho-L-histidine.</text>
        <dbReference type="EC" id="2.7.13.3"/>
    </reaction>
</comment>
<keyword evidence="6" id="KW-0067">ATP-binding</keyword>
<proteinExistence type="predicted"/>
<dbReference type="SUPFAM" id="SSF47384">
    <property type="entry name" value="Homodimeric domain of signal transducing histidine kinase"/>
    <property type="match status" value="1"/>
</dbReference>
<dbReference type="Pfam" id="PF02518">
    <property type="entry name" value="HATPase_c"/>
    <property type="match status" value="1"/>
</dbReference>
<dbReference type="EMBL" id="OBEL01000004">
    <property type="protein sequence ID" value="SNZ20354.1"/>
    <property type="molecule type" value="Genomic_DNA"/>
</dbReference>
<dbReference type="SMART" id="SM00387">
    <property type="entry name" value="HATPase_c"/>
    <property type="match status" value="1"/>
</dbReference>
<dbReference type="InterPro" id="IPR005467">
    <property type="entry name" value="His_kinase_dom"/>
</dbReference>
<dbReference type="PANTHER" id="PTHR43065">
    <property type="entry name" value="SENSOR HISTIDINE KINASE"/>
    <property type="match status" value="1"/>
</dbReference>
<dbReference type="Gene3D" id="3.30.565.10">
    <property type="entry name" value="Histidine kinase-like ATPase, C-terminal domain"/>
    <property type="match status" value="1"/>
</dbReference>
<dbReference type="Gene3D" id="3.30.450.20">
    <property type="entry name" value="PAS domain"/>
    <property type="match status" value="1"/>
</dbReference>
<evidence type="ECO:0000259" key="10">
    <source>
        <dbReference type="PROSITE" id="PS50109"/>
    </source>
</evidence>
<dbReference type="CDD" id="cd00130">
    <property type="entry name" value="PAS"/>
    <property type="match status" value="1"/>
</dbReference>
<dbReference type="GO" id="GO:0000155">
    <property type="term" value="F:phosphorelay sensor kinase activity"/>
    <property type="evidence" value="ECO:0007669"/>
    <property type="project" value="InterPro"/>
</dbReference>
<accession>A0A285PF64</accession>
<reference evidence="11 12" key="1">
    <citation type="submission" date="2017-09" db="EMBL/GenBank/DDBJ databases">
        <authorList>
            <person name="Ehlers B."/>
            <person name="Leendertz F.H."/>
        </authorList>
    </citation>
    <scope>NUCLEOTIDE SEQUENCE [LARGE SCALE GENOMIC DNA]</scope>
    <source>
        <strain evidence="11 12">DSM 18289</strain>
    </source>
</reference>
<keyword evidence="5" id="KW-0418">Kinase</keyword>
<evidence type="ECO:0000256" key="7">
    <source>
        <dbReference type="ARBA" id="ARBA00023012"/>
    </source>
</evidence>
<feature type="coiled-coil region" evidence="8">
    <location>
        <begin position="28"/>
        <end position="55"/>
    </location>
</feature>
<dbReference type="RefSeq" id="WP_097154707.1">
    <property type="nucleotide sequence ID" value="NZ_OBEL01000004.1"/>
</dbReference>
<evidence type="ECO:0000256" key="6">
    <source>
        <dbReference type="ARBA" id="ARBA00022840"/>
    </source>
</evidence>
<evidence type="ECO:0000256" key="5">
    <source>
        <dbReference type="ARBA" id="ARBA00022777"/>
    </source>
</evidence>
<name>A0A285PF64_9HYPH</name>
<feature type="domain" description="Histidine kinase" evidence="10">
    <location>
        <begin position="207"/>
        <end position="465"/>
    </location>
</feature>